<evidence type="ECO:0000313" key="1">
    <source>
        <dbReference type="EMBL" id="KAK6971436.1"/>
    </source>
</evidence>
<keyword evidence="2" id="KW-1185">Reference proteome</keyword>
<dbReference type="Proteomes" id="UP001362999">
    <property type="component" value="Unassembled WGS sequence"/>
</dbReference>
<reference evidence="1 2" key="1">
    <citation type="journal article" date="2024" name="J Genomics">
        <title>Draft genome sequencing and assembly of Favolaschia claudopus CIRM-BRFM 2984 isolated from oak limbs.</title>
        <authorList>
            <person name="Navarro D."/>
            <person name="Drula E."/>
            <person name="Chaduli D."/>
            <person name="Cazenave R."/>
            <person name="Ahrendt S."/>
            <person name="Wang J."/>
            <person name="Lipzen A."/>
            <person name="Daum C."/>
            <person name="Barry K."/>
            <person name="Grigoriev I.V."/>
            <person name="Favel A."/>
            <person name="Rosso M.N."/>
            <person name="Martin F."/>
        </authorList>
    </citation>
    <scope>NUCLEOTIDE SEQUENCE [LARGE SCALE GENOMIC DNA]</scope>
    <source>
        <strain evidence="1 2">CIRM-BRFM 2984</strain>
    </source>
</reference>
<organism evidence="1 2">
    <name type="scientific">Favolaschia claudopus</name>
    <dbReference type="NCBI Taxonomy" id="2862362"/>
    <lineage>
        <taxon>Eukaryota</taxon>
        <taxon>Fungi</taxon>
        <taxon>Dikarya</taxon>
        <taxon>Basidiomycota</taxon>
        <taxon>Agaricomycotina</taxon>
        <taxon>Agaricomycetes</taxon>
        <taxon>Agaricomycetidae</taxon>
        <taxon>Agaricales</taxon>
        <taxon>Marasmiineae</taxon>
        <taxon>Mycenaceae</taxon>
        <taxon>Favolaschia</taxon>
    </lineage>
</organism>
<name>A0AAV9Z569_9AGAR</name>
<proteinExistence type="predicted"/>
<accession>A0AAV9Z569</accession>
<protein>
    <submittedName>
        <fullName evidence="1">Uncharacterized protein</fullName>
    </submittedName>
</protein>
<evidence type="ECO:0000313" key="2">
    <source>
        <dbReference type="Proteomes" id="UP001362999"/>
    </source>
</evidence>
<gene>
    <name evidence="1" type="ORF">R3P38DRAFT_2587167</name>
</gene>
<dbReference type="AlphaFoldDB" id="A0AAV9Z569"/>
<dbReference type="EMBL" id="JAWWNJ010000212">
    <property type="protein sequence ID" value="KAK6971436.1"/>
    <property type="molecule type" value="Genomic_DNA"/>
</dbReference>
<comment type="caution">
    <text evidence="1">The sequence shown here is derived from an EMBL/GenBank/DDBJ whole genome shotgun (WGS) entry which is preliminary data.</text>
</comment>
<sequence>MFALRARQARQLGQANLRAPTSDIDYLDELHADDGDPGLQPVVSTPSNKIRGRLGRRWTHNKQLMVRCCGIITSLATFFGSEAVTSVKEFIHVTFPVHYPGSLPSFIWYDNNCQLLRHLVAYDDPRDARLAEVGFPVDVFHASRKHKDSDEFCVFNCSPVTFPELMDGINWVFNSSAAEQANNWFGRFQPIVKEMSVLRYNFFLDEMISLRNEWWVERLRADGFQPHFIPLEDLETRIHL</sequence>